<dbReference type="InterPro" id="IPR050223">
    <property type="entry name" value="D-isomer_2-hydroxyacid_DH"/>
</dbReference>
<dbReference type="PANTHER" id="PTHR10996">
    <property type="entry name" value="2-HYDROXYACID DEHYDROGENASE-RELATED"/>
    <property type="match status" value="1"/>
</dbReference>
<feature type="coiled-coil region" evidence="6">
    <location>
        <begin position="141"/>
        <end position="168"/>
    </location>
</feature>
<keyword evidence="3" id="KW-0805">Transcription regulation</keyword>
<dbReference type="InterPro" id="IPR006140">
    <property type="entry name" value="D-isomer_DH_NAD-bd"/>
</dbReference>
<evidence type="ECO:0000313" key="9">
    <source>
        <dbReference type="Proteomes" id="UP000823674"/>
    </source>
</evidence>
<protein>
    <recommendedName>
        <fullName evidence="7">BHLH domain-containing protein</fullName>
    </recommendedName>
</protein>
<dbReference type="PROSITE" id="PS50888">
    <property type="entry name" value="BHLH"/>
    <property type="match status" value="1"/>
</dbReference>
<dbReference type="EMBL" id="JADBGQ010000008">
    <property type="protein sequence ID" value="KAG5387249.1"/>
    <property type="molecule type" value="Genomic_DNA"/>
</dbReference>
<evidence type="ECO:0000313" key="8">
    <source>
        <dbReference type="EMBL" id="KAG5387249.1"/>
    </source>
</evidence>
<dbReference type="CDD" id="cd12156">
    <property type="entry name" value="HPPR"/>
    <property type="match status" value="2"/>
</dbReference>
<keyword evidence="9" id="KW-1185">Reference proteome</keyword>
<evidence type="ECO:0000256" key="3">
    <source>
        <dbReference type="ARBA" id="ARBA00023015"/>
    </source>
</evidence>
<reference evidence="8 9" key="1">
    <citation type="submission" date="2021-03" db="EMBL/GenBank/DDBJ databases">
        <authorList>
            <person name="King G.J."/>
            <person name="Bancroft I."/>
            <person name="Baten A."/>
            <person name="Bloomfield J."/>
            <person name="Borpatragohain P."/>
            <person name="He Z."/>
            <person name="Irish N."/>
            <person name="Irwin J."/>
            <person name="Liu K."/>
            <person name="Mauleon R.P."/>
            <person name="Moore J."/>
            <person name="Morris R."/>
            <person name="Ostergaard L."/>
            <person name="Wang B."/>
            <person name="Wells R."/>
        </authorList>
    </citation>
    <scope>NUCLEOTIDE SEQUENCE [LARGE SCALE GENOMIC DNA]</scope>
    <source>
        <strain evidence="8">R-o-18</strain>
        <tissue evidence="8">Leaf</tissue>
    </source>
</reference>
<sequence>IKIQLIAPKDPLKAKTVPQPNRLKHHPMDFASSSADFAYENELDLSSLMTPSTFIPFQEPNPSIPTIHCAGAENDGRQRIRETTTTDEIITNEDVEPKNKKAKRREIERHRRQEVTSLFGNLRYILPSQYIKGKRSSSDHVQEAVNYIKDLEKKIKEISLKRDRIKRSLSHSSSTGECSIRSLESSYCSCDGDTHINVKVRTCLVGIETVASCCFRQESCLSSILQLLVQEQCLDVVSCISSRLHPRFIHTIVCEVEKGMEVNFLELQEKLIKTGKLYHIINIERRASSTTHTLQSPQINGIISGRPRSPATDFYLHGRRASEFQDSEEIVPSKSMAAESPLVLVHRPPTMKYMDEPLTRYYRILTTHTSSDPLPLFLSPHASSVRAVVSIGRFKIDAGFLSRLPSLQLIVCTSVGTDHVDLPECNRRGIAVTNAGGAYSEDVADYAVGLLISFLRRIPAADRYVRSGKWARCGEFQLGIKLSGKRVGILGLGSIGSLIAKRLEPFGCIISYNSTSQKQSIPYQYYPDRSDGGSWEERGYNQCGTRRLIDEKEMVKCLVDGVIGGAGLDVFEKEPGGPEELFGLDNVVLSPHAAMATPGSLNNIAQLTLANLKAFFSNQPLISPQLSSSLLRIGSTSCSYKKSKLLSMFVTIYKNKISEDRPLYQTVSMSESPLVLVHRPPNLNFMDELLSRNYRILNTHTSSDPLPVFLSRQASSVRAFVNIALLKIDADLLSHLPSLQLIVCTSVGTNHVDLAECKRRGIAVTNAGEAFSEDVADFAVGLLISVLRRIPAADRYVRSGNWAKSGDFQLGIKLSGKRVGILGLGSIGSLIAKRLEPFGCIISYNSTSQKQRIPYLYYPDVLSLAANNDVVVLSCALNDQTHHIVNREVMEALGKKGVIINVGRGGLIDEKEMVKCLVEGVIGGAGLDVFEKEPGVPEELFGLDNVVLSPHAAMETPGSLDNIALLVLANLKAFFSDQPLISPVRLD</sequence>
<dbReference type="Pfam" id="PF00389">
    <property type="entry name" value="2-Hacid_dh"/>
    <property type="match status" value="2"/>
</dbReference>
<gene>
    <name evidence="8" type="primary">A09p077660.1_BraROA</name>
    <name evidence="8" type="ORF">IGI04_038719</name>
</gene>
<evidence type="ECO:0000256" key="1">
    <source>
        <dbReference type="ARBA" id="ARBA00004123"/>
    </source>
</evidence>
<dbReference type="Pfam" id="PF02826">
    <property type="entry name" value="2-Hacid_dh_C"/>
    <property type="match status" value="3"/>
</dbReference>
<dbReference type="InterPro" id="IPR006139">
    <property type="entry name" value="D-isomer_2_OHA_DH_cat_dom"/>
</dbReference>
<dbReference type="Proteomes" id="UP000823674">
    <property type="component" value="Chromosome A09"/>
</dbReference>
<feature type="non-terminal residue" evidence="8">
    <location>
        <position position="1"/>
    </location>
</feature>
<dbReference type="Gene3D" id="3.40.50.720">
    <property type="entry name" value="NAD(P)-binding Rossmann-like Domain"/>
    <property type="match status" value="4"/>
</dbReference>
<dbReference type="Pfam" id="PF00010">
    <property type="entry name" value="HLH"/>
    <property type="match status" value="1"/>
</dbReference>
<keyword evidence="5" id="KW-0539">Nucleus</keyword>
<dbReference type="SUPFAM" id="SSF47459">
    <property type="entry name" value="HLH, helix-loop-helix DNA-binding domain"/>
    <property type="match status" value="1"/>
</dbReference>
<dbReference type="Gene3D" id="4.10.280.10">
    <property type="entry name" value="Helix-loop-helix DNA-binding domain"/>
    <property type="match status" value="1"/>
</dbReference>
<dbReference type="SUPFAM" id="SSF51735">
    <property type="entry name" value="NAD(P)-binding Rossmann-fold domains"/>
    <property type="match status" value="2"/>
</dbReference>
<dbReference type="CDD" id="cd18914">
    <property type="entry name" value="bHLH_AtORG2_like"/>
    <property type="match status" value="1"/>
</dbReference>
<dbReference type="PANTHER" id="PTHR10996:SF249">
    <property type="entry name" value="D-ISOMER SPECIFIC 2-HYDROXYACID DEHYDROGENASE NAD-BINDING DOMAIN-CONTAINING PROTEIN"/>
    <property type="match status" value="1"/>
</dbReference>
<comment type="subcellular location">
    <subcellularLocation>
        <location evidence="1">Nucleus</location>
    </subcellularLocation>
</comment>
<keyword evidence="2" id="KW-0560">Oxidoreductase</keyword>
<dbReference type="SUPFAM" id="SSF52283">
    <property type="entry name" value="Formate/glycerate dehydrogenase catalytic domain-like"/>
    <property type="match status" value="2"/>
</dbReference>
<accession>A0ABQ7LL23</accession>
<evidence type="ECO:0000256" key="4">
    <source>
        <dbReference type="ARBA" id="ARBA00023163"/>
    </source>
</evidence>
<feature type="domain" description="BHLH" evidence="7">
    <location>
        <begin position="99"/>
        <end position="151"/>
    </location>
</feature>
<evidence type="ECO:0000259" key="7">
    <source>
        <dbReference type="PROSITE" id="PS50888"/>
    </source>
</evidence>
<dbReference type="InterPro" id="IPR036291">
    <property type="entry name" value="NAD(P)-bd_dom_sf"/>
</dbReference>
<comment type="caution">
    <text evidence="8">The sequence shown here is derived from an EMBL/GenBank/DDBJ whole genome shotgun (WGS) entry which is preliminary data.</text>
</comment>
<name>A0ABQ7LL23_BRACM</name>
<evidence type="ECO:0000256" key="6">
    <source>
        <dbReference type="SAM" id="Coils"/>
    </source>
</evidence>
<dbReference type="InterPro" id="IPR036638">
    <property type="entry name" value="HLH_DNA-bd_sf"/>
</dbReference>
<dbReference type="InterPro" id="IPR011598">
    <property type="entry name" value="bHLH_dom"/>
</dbReference>
<organism evidence="8 9">
    <name type="scientific">Brassica rapa subsp. trilocularis</name>
    <dbReference type="NCBI Taxonomy" id="1813537"/>
    <lineage>
        <taxon>Eukaryota</taxon>
        <taxon>Viridiplantae</taxon>
        <taxon>Streptophyta</taxon>
        <taxon>Embryophyta</taxon>
        <taxon>Tracheophyta</taxon>
        <taxon>Spermatophyta</taxon>
        <taxon>Magnoliopsida</taxon>
        <taxon>eudicotyledons</taxon>
        <taxon>Gunneridae</taxon>
        <taxon>Pentapetalae</taxon>
        <taxon>rosids</taxon>
        <taxon>malvids</taxon>
        <taxon>Brassicales</taxon>
        <taxon>Brassicaceae</taxon>
        <taxon>Brassiceae</taxon>
        <taxon>Brassica</taxon>
    </lineage>
</organism>
<keyword evidence="6" id="KW-0175">Coiled coil</keyword>
<proteinExistence type="predicted"/>
<keyword evidence="4" id="KW-0804">Transcription</keyword>
<evidence type="ECO:0000256" key="2">
    <source>
        <dbReference type="ARBA" id="ARBA00023002"/>
    </source>
</evidence>
<evidence type="ECO:0000256" key="5">
    <source>
        <dbReference type="ARBA" id="ARBA00023242"/>
    </source>
</evidence>